<keyword evidence="3 6" id="KW-0238">DNA-binding</keyword>
<feature type="DNA-binding region" description="Fork-head" evidence="6">
    <location>
        <begin position="129"/>
        <end position="223"/>
    </location>
</feature>
<dbReference type="GO" id="GO:0000981">
    <property type="term" value="F:DNA-binding transcription factor activity, RNA polymerase II-specific"/>
    <property type="evidence" value="ECO:0007669"/>
    <property type="project" value="TreeGrafter"/>
</dbReference>
<keyword evidence="4" id="KW-0804">Transcription</keyword>
<dbReference type="Pfam" id="PF00250">
    <property type="entry name" value="Forkhead"/>
    <property type="match status" value="1"/>
</dbReference>
<dbReference type="SMART" id="SM00339">
    <property type="entry name" value="FH"/>
    <property type="match status" value="1"/>
</dbReference>
<dbReference type="SUPFAM" id="SSF46785">
    <property type="entry name" value="Winged helix' DNA-binding domain"/>
    <property type="match status" value="1"/>
</dbReference>
<evidence type="ECO:0000256" key="5">
    <source>
        <dbReference type="ARBA" id="ARBA00023242"/>
    </source>
</evidence>
<dbReference type="Ensembl" id="ENSHHUT00000027236.1">
    <property type="protein sequence ID" value="ENSHHUP00000026200.1"/>
    <property type="gene ID" value="ENSHHUG00000016592.1"/>
</dbReference>
<reference evidence="10" key="1">
    <citation type="submission" date="2018-06" db="EMBL/GenBank/DDBJ databases">
        <title>Genome assembly of Danube salmon.</title>
        <authorList>
            <person name="Macqueen D.J."/>
            <person name="Gundappa M.K."/>
        </authorList>
    </citation>
    <scope>NUCLEOTIDE SEQUENCE [LARGE SCALE GENOMIC DNA]</scope>
</reference>
<feature type="compositionally biased region" description="Polar residues" evidence="7">
    <location>
        <begin position="329"/>
        <end position="338"/>
    </location>
</feature>
<dbReference type="InterPro" id="IPR036388">
    <property type="entry name" value="WH-like_DNA-bd_sf"/>
</dbReference>
<dbReference type="PROSITE" id="PS00658">
    <property type="entry name" value="FORK_HEAD_2"/>
    <property type="match status" value="1"/>
</dbReference>
<evidence type="ECO:0000313" key="9">
    <source>
        <dbReference type="Ensembl" id="ENSHHUP00000026200.1"/>
    </source>
</evidence>
<comment type="subcellular location">
    <subcellularLocation>
        <location evidence="1 6">Nucleus</location>
    </subcellularLocation>
</comment>
<evidence type="ECO:0000256" key="1">
    <source>
        <dbReference type="ARBA" id="ARBA00004123"/>
    </source>
</evidence>
<dbReference type="InterPro" id="IPR050211">
    <property type="entry name" value="FOX_domain-containing"/>
</dbReference>
<dbReference type="PANTHER" id="PTHR11829">
    <property type="entry name" value="FORKHEAD BOX PROTEIN"/>
    <property type="match status" value="1"/>
</dbReference>
<evidence type="ECO:0000256" key="3">
    <source>
        <dbReference type="ARBA" id="ARBA00023125"/>
    </source>
</evidence>
<dbReference type="GO" id="GO:0030154">
    <property type="term" value="P:cell differentiation"/>
    <property type="evidence" value="ECO:0007669"/>
    <property type="project" value="UniProtKB-ARBA"/>
</dbReference>
<dbReference type="InterPro" id="IPR001766">
    <property type="entry name" value="Fork_head_dom"/>
</dbReference>
<dbReference type="GO" id="GO:0005634">
    <property type="term" value="C:nucleus"/>
    <property type="evidence" value="ECO:0007669"/>
    <property type="project" value="UniProtKB-SubCell"/>
</dbReference>
<dbReference type="PANTHER" id="PTHR11829:SF383">
    <property type="entry name" value="FORKHEAD BOX I2-RELATED"/>
    <property type="match status" value="1"/>
</dbReference>
<sequence length="388" mass="41582">MASFEPQGQSPPCCGPQVPSLGQEPPELSMYSDFYYPPPSLTSPQRTPDTSYDYSTSSPNPYLWFNGSGINAPPYLATAGPPGNPGPPFVPQHYGMQRPYLGSSGAGVPGGELSWFSLPSQEDLMKLVRPPYSYSALIAMAIHGALERRLTLSQIYQYVADNFPFYNKSKAGWQNSIRHNLSLNDCFKKVPRDEDDPGKGNYWTLDPNCEKMFDNGNFRRKRKRKSDSLSGGEGESEGLESGDPNEGVGSPQLPSNRGIDMSPTPERIPSPSSSGTARCMSSFLSEMSGVASVGANAIGGDSLNQALPIILTLDGTQRPTQPGGFGSYCPSSGASEWASQLPPPPGLSSSPTHSSLGYSSPILSQFNGHFYPGLGSASILYPREGTEV</sequence>
<evidence type="ECO:0000256" key="6">
    <source>
        <dbReference type="PROSITE-ProRule" id="PRU00089"/>
    </source>
</evidence>
<dbReference type="InterPro" id="IPR036390">
    <property type="entry name" value="WH_DNA-bd_sf"/>
</dbReference>
<dbReference type="FunFam" id="1.10.10.10:FF:000016">
    <property type="entry name" value="Forkhead box protein I1"/>
    <property type="match status" value="1"/>
</dbReference>
<feature type="region of interest" description="Disordered" evidence="7">
    <location>
        <begin position="1"/>
        <end position="54"/>
    </location>
</feature>
<reference evidence="9" key="2">
    <citation type="submission" date="2025-08" db="UniProtKB">
        <authorList>
            <consortium name="Ensembl"/>
        </authorList>
    </citation>
    <scope>IDENTIFICATION</scope>
</reference>
<dbReference type="InterPro" id="IPR030456">
    <property type="entry name" value="TF_fork_head_CS_2"/>
</dbReference>
<dbReference type="GO" id="GO:0009653">
    <property type="term" value="P:anatomical structure morphogenesis"/>
    <property type="evidence" value="ECO:0007669"/>
    <property type="project" value="TreeGrafter"/>
</dbReference>
<dbReference type="PROSITE" id="PS50039">
    <property type="entry name" value="FORK_HEAD_3"/>
    <property type="match status" value="1"/>
</dbReference>
<keyword evidence="2" id="KW-0805">Transcription regulation</keyword>
<name>A0A4W5LLK9_9TELE</name>
<dbReference type="GO" id="GO:0000978">
    <property type="term" value="F:RNA polymerase II cis-regulatory region sequence-specific DNA binding"/>
    <property type="evidence" value="ECO:0007669"/>
    <property type="project" value="TreeGrafter"/>
</dbReference>
<proteinExistence type="predicted"/>
<organism evidence="9 10">
    <name type="scientific">Hucho hucho</name>
    <name type="common">huchen</name>
    <dbReference type="NCBI Taxonomy" id="62062"/>
    <lineage>
        <taxon>Eukaryota</taxon>
        <taxon>Metazoa</taxon>
        <taxon>Chordata</taxon>
        <taxon>Craniata</taxon>
        <taxon>Vertebrata</taxon>
        <taxon>Euteleostomi</taxon>
        <taxon>Actinopterygii</taxon>
        <taxon>Neopterygii</taxon>
        <taxon>Teleostei</taxon>
        <taxon>Protacanthopterygii</taxon>
        <taxon>Salmoniformes</taxon>
        <taxon>Salmonidae</taxon>
        <taxon>Salmoninae</taxon>
        <taxon>Hucho</taxon>
    </lineage>
</organism>
<feature type="domain" description="Fork-head" evidence="8">
    <location>
        <begin position="129"/>
        <end position="223"/>
    </location>
</feature>
<feature type="compositionally biased region" description="Low complexity" evidence="7">
    <location>
        <begin position="1"/>
        <end position="20"/>
    </location>
</feature>
<keyword evidence="5 6" id="KW-0539">Nucleus</keyword>
<evidence type="ECO:0000259" key="8">
    <source>
        <dbReference type="PROSITE" id="PS50039"/>
    </source>
</evidence>
<evidence type="ECO:0000313" key="10">
    <source>
        <dbReference type="Proteomes" id="UP000314982"/>
    </source>
</evidence>
<accession>A0A4W5LLK9</accession>
<dbReference type="PROSITE" id="PS00657">
    <property type="entry name" value="FORK_HEAD_1"/>
    <property type="match status" value="1"/>
</dbReference>
<dbReference type="InterPro" id="IPR018122">
    <property type="entry name" value="TF_fork_head_CS_1"/>
</dbReference>
<feature type="region of interest" description="Disordered" evidence="7">
    <location>
        <begin position="322"/>
        <end position="354"/>
    </location>
</feature>
<dbReference type="CDD" id="cd20053">
    <property type="entry name" value="FH_FOXI1"/>
    <property type="match status" value="1"/>
</dbReference>
<dbReference type="GO" id="GO:0009888">
    <property type="term" value="P:tissue development"/>
    <property type="evidence" value="ECO:0007669"/>
    <property type="project" value="UniProtKB-ARBA"/>
</dbReference>
<protein>
    <submittedName>
        <fullName evidence="9">Forkhead box I3b</fullName>
    </submittedName>
</protein>
<feature type="region of interest" description="Disordered" evidence="7">
    <location>
        <begin position="220"/>
        <end position="278"/>
    </location>
</feature>
<dbReference type="Proteomes" id="UP000314982">
    <property type="component" value="Unassembled WGS sequence"/>
</dbReference>
<evidence type="ECO:0000256" key="2">
    <source>
        <dbReference type="ARBA" id="ARBA00023015"/>
    </source>
</evidence>
<dbReference type="GeneTree" id="ENSGT00940000164576"/>
<keyword evidence="10" id="KW-1185">Reference proteome</keyword>
<dbReference type="AlphaFoldDB" id="A0A4W5LLK9"/>
<evidence type="ECO:0000256" key="4">
    <source>
        <dbReference type="ARBA" id="ARBA00023163"/>
    </source>
</evidence>
<dbReference type="STRING" id="62062.ENSHHUP00000026200"/>
<dbReference type="PRINTS" id="PR00053">
    <property type="entry name" value="FORKHEAD"/>
</dbReference>
<reference evidence="9" key="3">
    <citation type="submission" date="2025-09" db="UniProtKB">
        <authorList>
            <consortium name="Ensembl"/>
        </authorList>
    </citation>
    <scope>IDENTIFICATION</scope>
</reference>
<evidence type="ECO:0000256" key="7">
    <source>
        <dbReference type="SAM" id="MobiDB-lite"/>
    </source>
</evidence>
<dbReference type="Gene3D" id="1.10.10.10">
    <property type="entry name" value="Winged helix-like DNA-binding domain superfamily/Winged helix DNA-binding domain"/>
    <property type="match status" value="1"/>
</dbReference>